<dbReference type="Gene3D" id="1.10.390.10">
    <property type="entry name" value="Neutral Protease Domain 2"/>
    <property type="match status" value="1"/>
</dbReference>
<comment type="caution">
    <text evidence="4">The sequence shown here is derived from an EMBL/GenBank/DDBJ whole genome shotgun (WGS) entry which is preliminary data.</text>
</comment>
<evidence type="ECO:0000313" key="4">
    <source>
        <dbReference type="EMBL" id="EPR43328.1"/>
    </source>
</evidence>
<keyword evidence="2" id="KW-0479">Metal-binding</keyword>
<gene>
    <name evidence="4" type="ORF">dsmv_1354</name>
</gene>
<dbReference type="PROSITE" id="PS51257">
    <property type="entry name" value="PROKAR_LIPOPROTEIN"/>
    <property type="match status" value="1"/>
</dbReference>
<dbReference type="Proteomes" id="UP000014977">
    <property type="component" value="Unassembled WGS sequence"/>
</dbReference>
<dbReference type="Pfam" id="PF01433">
    <property type="entry name" value="Peptidase_M1"/>
    <property type="match status" value="1"/>
</dbReference>
<dbReference type="InterPro" id="IPR014782">
    <property type="entry name" value="Peptidase_M1_dom"/>
</dbReference>
<dbReference type="EMBL" id="ATHJ01000057">
    <property type="protein sequence ID" value="EPR43328.1"/>
    <property type="molecule type" value="Genomic_DNA"/>
</dbReference>
<dbReference type="GO" id="GO:0008270">
    <property type="term" value="F:zinc ion binding"/>
    <property type="evidence" value="ECO:0007669"/>
    <property type="project" value="InterPro"/>
</dbReference>
<proteinExistence type="predicted"/>
<dbReference type="GO" id="GO:0004177">
    <property type="term" value="F:aminopeptidase activity"/>
    <property type="evidence" value="ECO:0007669"/>
    <property type="project" value="UniProtKB-KW"/>
</dbReference>
<dbReference type="STRING" id="897.B2D07_08780"/>
<keyword evidence="4" id="KW-0645">Protease</keyword>
<dbReference type="eggNOG" id="COG0308">
    <property type="taxonomic scope" value="Bacteria"/>
</dbReference>
<evidence type="ECO:0000256" key="1">
    <source>
        <dbReference type="PIRSR" id="PIRSR634015-1"/>
    </source>
</evidence>
<dbReference type="AlphaFoldDB" id="S7VFT5"/>
<dbReference type="RefSeq" id="WP_020875701.1">
    <property type="nucleotide sequence ID" value="NZ_ATHJ01000057.1"/>
</dbReference>
<keyword evidence="2" id="KW-0862">Zinc</keyword>
<dbReference type="InterPro" id="IPR034015">
    <property type="entry name" value="M1_LTA4H"/>
</dbReference>
<feature type="binding site" evidence="2">
    <location>
        <position position="315"/>
    </location>
    <ligand>
        <name>Zn(2+)</name>
        <dbReference type="ChEBI" id="CHEBI:29105"/>
        <note>catalytic</note>
    </ligand>
</feature>
<keyword evidence="4" id="KW-0031">Aminopeptidase</keyword>
<accession>S7VFT5</accession>
<feature type="domain" description="Peptidase M1 membrane alanine aminopeptidase" evidence="3">
    <location>
        <begin position="310"/>
        <end position="451"/>
    </location>
</feature>
<feature type="binding site" evidence="2">
    <location>
        <position position="333"/>
    </location>
    <ligand>
        <name>Zn(2+)</name>
        <dbReference type="ChEBI" id="CHEBI:29105"/>
        <note>catalytic</note>
    </ligand>
</feature>
<feature type="active site" description="Proton acceptor" evidence="1">
    <location>
        <position position="312"/>
    </location>
</feature>
<feature type="active site" description="Proton donor" evidence="1">
    <location>
        <position position="392"/>
    </location>
</feature>
<keyword evidence="5" id="KW-1185">Reference proteome</keyword>
<organism evidence="4 5">
    <name type="scientific">Desulfococcus multivorans DSM 2059</name>
    <dbReference type="NCBI Taxonomy" id="1121405"/>
    <lineage>
        <taxon>Bacteria</taxon>
        <taxon>Pseudomonadati</taxon>
        <taxon>Thermodesulfobacteriota</taxon>
        <taxon>Desulfobacteria</taxon>
        <taxon>Desulfobacterales</taxon>
        <taxon>Desulfococcaceae</taxon>
        <taxon>Desulfococcus</taxon>
    </lineage>
</organism>
<comment type="cofactor">
    <cofactor evidence="2">
        <name>Zn(2+)</name>
        <dbReference type="ChEBI" id="CHEBI:29105"/>
    </cofactor>
    <text evidence="2">Binds 1 zinc ion per subunit.</text>
</comment>
<dbReference type="PANTHER" id="PTHR45726:SF3">
    <property type="entry name" value="LEUKOTRIENE A-4 HYDROLASE"/>
    <property type="match status" value="1"/>
</dbReference>
<evidence type="ECO:0000259" key="3">
    <source>
        <dbReference type="Pfam" id="PF01433"/>
    </source>
</evidence>
<sequence length="712" mass="78523">MPNRLSLFIGFRTVLLIVPLGLLLFFSCDDAGSQSSRHGPRMVLHDLKIRLFPAEHRLSGSDLITIPTMESDALILELSEKVRVEAVLINGTPVSVKRPSGRLIIPIPSKFRSAEAPDDPLAVTIRYEGFFDDPAPMLPVNTDNPGYGVTGTISQNGVFLLGGAGWYPVTVDAPASIRLEVSGPAGMVAVTAGKSMGVRTENGMTLSGWEIQRAVEPIALSAGPYEVREAAVGDVTAATYLFPQSRHLSDGYLAAITRFIRFYEGLFGPYPFEKFAVVENFFPTGYGFPSYTLMGTQVLHLPFIKETSLGHEIAHCWWGNGVGVDASRGNWCEGLTTYVSDYLYHEHASAEEGAAYRRQLLRNYAAVAGPDRDFPLSAFISRVDPTTKVVGYDKGAMVFHMLRQEVGDGAFWEALRTLYQNYLFKPVSWQEIETVFEEVHGRSLKPFFTQWIDRPGAVQLVLKDVTSRRENGIYRVGGTLRQTGPVYRVRVPVTIFSSKGEIRTAVDMDGETARFAIDVPAESGTPARLAIDPDADIFRRLHPAELTPSVNSLRGSKAALVVVPEPSVEGNTRARLLIAALGIDSAEIIEESRVTPDVIREKDIIFMGVPRNPDLMRDLPASVVREDKFIRIGGTAYPTKGHAFFMVFRHPFSEKHVSALFTVFDDGSAGTIEAILRKIPHYGKYGYLVFKAAQNRDKGVWPVTASPLVHHF</sequence>
<evidence type="ECO:0000313" key="5">
    <source>
        <dbReference type="Proteomes" id="UP000014977"/>
    </source>
</evidence>
<keyword evidence="4" id="KW-0378">Hydrolase</keyword>
<evidence type="ECO:0000256" key="2">
    <source>
        <dbReference type="PIRSR" id="PIRSR634015-3"/>
    </source>
</evidence>
<protein>
    <submittedName>
        <fullName evidence="4">Peptidase M1, membrane alanine aminopeptidase</fullName>
    </submittedName>
</protein>
<name>S7VFT5_DESML</name>
<reference evidence="4 5" key="1">
    <citation type="journal article" date="2013" name="Genome Announc.">
        <title>Draft genome sequences for three mercury-methylating, sulfate-reducing bacteria.</title>
        <authorList>
            <person name="Brown S.D."/>
            <person name="Hurt R.A.Jr."/>
            <person name="Gilmour C.C."/>
            <person name="Elias D.A."/>
        </authorList>
    </citation>
    <scope>NUCLEOTIDE SEQUENCE [LARGE SCALE GENOMIC DNA]</scope>
    <source>
        <strain evidence="4 5">DSM 2059</strain>
    </source>
</reference>
<dbReference type="InterPro" id="IPR027268">
    <property type="entry name" value="Peptidase_M4/M1_CTD_sf"/>
</dbReference>
<dbReference type="PANTHER" id="PTHR45726">
    <property type="entry name" value="LEUKOTRIENE A-4 HYDROLASE"/>
    <property type="match status" value="1"/>
</dbReference>
<dbReference type="OrthoDB" id="9816201at2"/>
<dbReference type="GO" id="GO:0008237">
    <property type="term" value="F:metallopeptidase activity"/>
    <property type="evidence" value="ECO:0007669"/>
    <property type="project" value="InterPro"/>
</dbReference>
<dbReference type="SUPFAM" id="SSF55486">
    <property type="entry name" value="Metalloproteases ('zincins'), catalytic domain"/>
    <property type="match status" value="1"/>
</dbReference>
<feature type="binding site" evidence="2">
    <location>
        <position position="311"/>
    </location>
    <ligand>
        <name>Zn(2+)</name>
        <dbReference type="ChEBI" id="CHEBI:29105"/>
        <note>catalytic</note>
    </ligand>
</feature>